<evidence type="ECO:0000313" key="3">
    <source>
        <dbReference type="Proteomes" id="UP000275663"/>
    </source>
</evidence>
<dbReference type="OrthoDB" id="5298045at2"/>
<dbReference type="Gene3D" id="2.40.50.180">
    <property type="entry name" value="CheA-289, Domain 4"/>
    <property type="match status" value="1"/>
</dbReference>
<dbReference type="SUPFAM" id="SSF50341">
    <property type="entry name" value="CheW-like"/>
    <property type="match status" value="1"/>
</dbReference>
<reference evidence="2 3" key="1">
    <citation type="journal article" date="2011" name="Int. J. Syst. Evol. Microbiol.">
        <title>Description of Undibacterium oligocarboniphilum sp. nov., isolated from purified water, and Undibacterium pigrum strain CCUG 49012 as the type strain of Undibacterium parvum sp. nov., and emended descriptions of the genus Undibacterium and the species Undibacterium pigrum.</title>
        <authorList>
            <person name="Eder W."/>
            <person name="Wanner G."/>
            <person name="Ludwig W."/>
            <person name="Busse H.J."/>
            <person name="Ziemke-Kageler F."/>
            <person name="Lang E."/>
        </authorList>
    </citation>
    <scope>NUCLEOTIDE SEQUENCE [LARGE SCALE GENOMIC DNA]</scope>
    <source>
        <strain evidence="2 3">DSM 23061</strain>
    </source>
</reference>
<dbReference type="GO" id="GO:0007165">
    <property type="term" value="P:signal transduction"/>
    <property type="evidence" value="ECO:0007669"/>
    <property type="project" value="InterPro"/>
</dbReference>
<sequence>MNQTLRESAATGLKVPKSDPAVRRTRLREFQAQLMDRMQEAQRGTQLRVSQLGIMIGQSRYLLDLREAGEIVSAGHMVKVPLTKDWYLGLSNVRGNLTSVVDLARFDGGQATVLDSSCRVVAFAPTLAFNSGLLVSQVLGLRNSSEMEAEVSADTNAGSTGLEHKPWIVAVHRDQDGKLWSELSLSMLVQNQEFLHVGL</sequence>
<evidence type="ECO:0000259" key="1">
    <source>
        <dbReference type="PROSITE" id="PS50851"/>
    </source>
</evidence>
<organism evidence="2 3">
    <name type="scientific">Undibacterium parvum</name>
    <dbReference type="NCBI Taxonomy" id="401471"/>
    <lineage>
        <taxon>Bacteria</taxon>
        <taxon>Pseudomonadati</taxon>
        <taxon>Pseudomonadota</taxon>
        <taxon>Betaproteobacteria</taxon>
        <taxon>Burkholderiales</taxon>
        <taxon>Oxalobacteraceae</taxon>
        <taxon>Undibacterium</taxon>
    </lineage>
</organism>
<feature type="domain" description="CheW-like" evidence="1">
    <location>
        <begin position="48"/>
        <end position="194"/>
    </location>
</feature>
<dbReference type="InterPro" id="IPR002545">
    <property type="entry name" value="CheW-lke_dom"/>
</dbReference>
<dbReference type="RefSeq" id="WP_126128508.1">
    <property type="nucleotide sequence ID" value="NZ_CP034464.1"/>
</dbReference>
<dbReference type="Proteomes" id="UP000275663">
    <property type="component" value="Chromosome"/>
</dbReference>
<dbReference type="KEGG" id="upv:EJN92_14675"/>
<name>A0A3S9HLZ3_9BURK</name>
<proteinExistence type="predicted"/>
<dbReference type="GO" id="GO:0006935">
    <property type="term" value="P:chemotaxis"/>
    <property type="evidence" value="ECO:0007669"/>
    <property type="project" value="InterPro"/>
</dbReference>
<dbReference type="EMBL" id="CP034464">
    <property type="protein sequence ID" value="AZP13132.1"/>
    <property type="molecule type" value="Genomic_DNA"/>
</dbReference>
<dbReference type="InterPro" id="IPR036061">
    <property type="entry name" value="CheW-like_dom_sf"/>
</dbReference>
<protein>
    <submittedName>
        <fullName evidence="2">Chemotaxis protein CheW</fullName>
    </submittedName>
</protein>
<dbReference type="PROSITE" id="PS50851">
    <property type="entry name" value="CHEW"/>
    <property type="match status" value="1"/>
</dbReference>
<dbReference type="AlphaFoldDB" id="A0A3S9HLZ3"/>
<accession>A0A3S9HLZ3</accession>
<keyword evidence="3" id="KW-1185">Reference proteome</keyword>
<dbReference type="Pfam" id="PF01584">
    <property type="entry name" value="CheW"/>
    <property type="match status" value="1"/>
</dbReference>
<evidence type="ECO:0000313" key="2">
    <source>
        <dbReference type="EMBL" id="AZP13132.1"/>
    </source>
</evidence>
<gene>
    <name evidence="2" type="ORF">EJN92_14675</name>
</gene>